<dbReference type="Proteomes" id="UP000245474">
    <property type="component" value="Unassembled WGS sequence"/>
</dbReference>
<evidence type="ECO:0000313" key="1">
    <source>
        <dbReference type="EMBL" id="PWG64639.1"/>
    </source>
</evidence>
<dbReference type="AlphaFoldDB" id="A0A2U2N6N0"/>
<protein>
    <submittedName>
        <fullName evidence="1">Uncharacterized protein</fullName>
    </submittedName>
</protein>
<dbReference type="InterPro" id="IPR018772">
    <property type="entry name" value="Transcription_activator_HlyU"/>
</dbReference>
<sequence length="98" mass="11068">MIMRWLRRLSGGAGEADEPRIGGSEDYAGFRLEAMPRKDAQGWRIAGRIARERDGEWETVEFVRADVQGDWEDAVAMSLLKARRLVDEQGQDLFTGKG</sequence>
<evidence type="ECO:0000313" key="2">
    <source>
        <dbReference type="Proteomes" id="UP000245474"/>
    </source>
</evidence>
<dbReference type="RefSeq" id="WP_109676785.1">
    <property type="nucleotide sequence ID" value="NZ_CP086615.1"/>
</dbReference>
<keyword evidence="2" id="KW-1185">Reference proteome</keyword>
<proteinExistence type="predicted"/>
<reference evidence="1 2" key="1">
    <citation type="submission" date="2018-05" db="EMBL/GenBank/DDBJ databases">
        <title>Spiribacter halobius sp. nov., a moderately halophilic bacterium isolated from marine solar saltern.</title>
        <authorList>
            <person name="Zheng W.-S."/>
            <person name="Lu D.-C."/>
            <person name="Du Z.-J."/>
        </authorList>
    </citation>
    <scope>NUCLEOTIDE SEQUENCE [LARGE SCALE GENOMIC DNA]</scope>
    <source>
        <strain evidence="1 2">E85</strain>
    </source>
</reference>
<dbReference type="Pfam" id="PF10115">
    <property type="entry name" value="HlyU"/>
    <property type="match status" value="1"/>
</dbReference>
<dbReference type="EMBL" id="QFFI01000005">
    <property type="protein sequence ID" value="PWG64639.1"/>
    <property type="molecule type" value="Genomic_DNA"/>
</dbReference>
<gene>
    <name evidence="1" type="ORF">DEM34_04740</name>
</gene>
<name>A0A2U2N6N0_9GAMM</name>
<comment type="caution">
    <text evidence="1">The sequence shown here is derived from an EMBL/GenBank/DDBJ whole genome shotgun (WGS) entry which is preliminary data.</text>
</comment>
<accession>A0A2U2N6N0</accession>
<dbReference type="OrthoDB" id="9800971at2"/>
<organism evidence="1 2">
    <name type="scientific">Sediminicurvatus halobius</name>
    <dbReference type="NCBI Taxonomy" id="2182432"/>
    <lineage>
        <taxon>Bacteria</taxon>
        <taxon>Pseudomonadati</taxon>
        <taxon>Pseudomonadota</taxon>
        <taxon>Gammaproteobacteria</taxon>
        <taxon>Chromatiales</taxon>
        <taxon>Ectothiorhodospiraceae</taxon>
        <taxon>Sediminicurvatus</taxon>
    </lineage>
</organism>